<dbReference type="SUPFAM" id="SSF46934">
    <property type="entry name" value="UBA-like"/>
    <property type="match status" value="1"/>
</dbReference>
<feature type="compositionally biased region" description="Basic and acidic residues" evidence="1">
    <location>
        <begin position="908"/>
        <end position="917"/>
    </location>
</feature>
<dbReference type="CDD" id="cd00052">
    <property type="entry name" value="EH"/>
    <property type="match status" value="3"/>
</dbReference>
<evidence type="ECO:0000259" key="4">
    <source>
        <dbReference type="PROSITE" id="PS50222"/>
    </source>
</evidence>
<feature type="compositionally biased region" description="Low complexity" evidence="1">
    <location>
        <begin position="115"/>
        <end position="132"/>
    </location>
</feature>
<evidence type="ECO:0000256" key="1">
    <source>
        <dbReference type="SAM" id="MobiDB-lite"/>
    </source>
</evidence>
<dbReference type="PROSITE" id="PS50222">
    <property type="entry name" value="EF_HAND_2"/>
    <property type="match status" value="1"/>
</dbReference>
<dbReference type="InterPro" id="IPR002048">
    <property type="entry name" value="EF_hand_dom"/>
</dbReference>
<feature type="compositionally biased region" description="Low complexity" evidence="1">
    <location>
        <begin position="847"/>
        <end position="860"/>
    </location>
</feature>
<dbReference type="InterPro" id="IPR027267">
    <property type="entry name" value="AH/BAR_dom_sf"/>
</dbReference>
<dbReference type="Gene3D" id="1.10.8.10">
    <property type="entry name" value="DNA helicase RuvA subunit, C-terminal domain"/>
    <property type="match status" value="1"/>
</dbReference>
<dbReference type="GO" id="GO:0005886">
    <property type="term" value="C:plasma membrane"/>
    <property type="evidence" value="ECO:0007669"/>
    <property type="project" value="TreeGrafter"/>
</dbReference>
<dbReference type="PROSITE" id="PS50030">
    <property type="entry name" value="UBA"/>
    <property type="match status" value="1"/>
</dbReference>
<comment type="caution">
    <text evidence="5">The sequence shown here is derived from an EMBL/GenBank/DDBJ whole genome shotgun (WGS) entry which is preliminary data.</text>
</comment>
<dbReference type="AlphaFoldDB" id="A0AAD5P9V2"/>
<dbReference type="EMBL" id="JAIXMP010000031">
    <property type="protein sequence ID" value="KAI9251014.1"/>
    <property type="molecule type" value="Genomic_DNA"/>
</dbReference>
<feature type="compositionally biased region" description="Basic and acidic residues" evidence="1">
    <location>
        <begin position="862"/>
        <end position="888"/>
    </location>
</feature>
<dbReference type="PROSITE" id="PS50031">
    <property type="entry name" value="EH"/>
    <property type="match status" value="3"/>
</dbReference>
<feature type="compositionally biased region" description="Low complexity" evidence="1">
    <location>
        <begin position="672"/>
        <end position="689"/>
    </location>
</feature>
<feature type="compositionally biased region" description="Polar residues" evidence="1">
    <location>
        <begin position="927"/>
        <end position="950"/>
    </location>
</feature>
<feature type="domain" description="EH" evidence="3">
    <location>
        <begin position="12"/>
        <end position="96"/>
    </location>
</feature>
<evidence type="ECO:0000313" key="5">
    <source>
        <dbReference type="EMBL" id="KAI9251014.1"/>
    </source>
</evidence>
<dbReference type="GO" id="GO:0005509">
    <property type="term" value="F:calcium ion binding"/>
    <property type="evidence" value="ECO:0007669"/>
    <property type="project" value="InterPro"/>
</dbReference>
<feature type="compositionally biased region" description="Polar residues" evidence="1">
    <location>
        <begin position="826"/>
        <end position="839"/>
    </location>
</feature>
<feature type="domain" description="EF-hand" evidence="4">
    <location>
        <begin position="327"/>
        <end position="362"/>
    </location>
</feature>
<feature type="compositionally biased region" description="Low complexity" evidence="1">
    <location>
        <begin position="768"/>
        <end position="778"/>
    </location>
</feature>
<feature type="region of interest" description="Disordered" evidence="1">
    <location>
        <begin position="965"/>
        <end position="999"/>
    </location>
</feature>
<dbReference type="Proteomes" id="UP001209540">
    <property type="component" value="Unassembled WGS sequence"/>
</dbReference>
<dbReference type="InterPro" id="IPR015940">
    <property type="entry name" value="UBA"/>
</dbReference>
<feature type="compositionally biased region" description="Polar residues" evidence="1">
    <location>
        <begin position="735"/>
        <end position="744"/>
    </location>
</feature>
<evidence type="ECO:0000313" key="6">
    <source>
        <dbReference type="Proteomes" id="UP001209540"/>
    </source>
</evidence>
<dbReference type="Gene3D" id="1.10.238.10">
    <property type="entry name" value="EF-hand"/>
    <property type="match status" value="3"/>
</dbReference>
<dbReference type="PANTHER" id="PTHR11216">
    <property type="entry name" value="EH DOMAIN"/>
    <property type="match status" value="1"/>
</dbReference>
<feature type="region of interest" description="Disordered" evidence="1">
    <location>
        <begin position="670"/>
        <end position="950"/>
    </location>
</feature>
<sequence>MSSWESYLTPQELNAYTHYFRAASRTQTGIVTGSEAVQFFATSGVPNQILSSIWEAADRDNVGHLTPETFAIALKMIACAQHGYEVAEPALSTSVPLPQFEGLKLDNHQGLANNSPAISSQQQPQQQADGPAMKVTPTEREKYNSIFRVQQPVDGLLDATNAKNIFMKSKLPNETLGQIWNLADVRQAGNLNQTEFAIAMHYIAKLMDGTLSTLPTQLPPSVYATANGDTNNTIVQPSPRPLAATASPHIPHQQQQRSQTIDSLGSMAFSGNDSMTTAPPPTAAYTPWDVTPQEKAQFDTYFDKIDTQRTGFVQGGETVEFFKNSRLPENDLAHIWDLADSGQQGRLTRDQFAVAMHLIHKRLKGDMLPNALPQSLVPPSPHPQAAMAAAAASPAMMAAPLQQQQQSTGLSAPNVQSPAMTGGSVFDDQDLLGDFGNNDRLTQDTNQVNQLQNQISALKTSTGQIQGQKLDTQQTLERLSQQKQELQAQLTQVQMQHETELKELNELQQQLENEKPGFMQATQEHEAAQQQLTTTQNEIAQLQHTLDHGRSESERLRQHVRTIQDETQKLVNDLNALRSQVKQQNMMLDINRRQVTASEQDRDQAKRDLNDFKEERGLPEDVEVPVTTTEEELKSSEVPPATTADTVSSPGASSLASNNNFFDVFSPKSENAETSAPAAAATTSPVPASDFDAIFGSFGGDDSQSSPAVEKKPQQESPLSAFDPVGWATPPESAATPTIGTKSSRPAPPPPPPQSRHHRQTSDQSHVSTPTSATPTTTKKPRAPPPPPPANKSSTSSITSPPPQQQPFSDSTNVFGSDDFDAAFSGQFNETQIVSSTEPTKTDGFDDAFGVDVFDNNKSNNTKKEDEEEEKKKETQEKEKGANDEKPKKASGSDLNWATDFGGFEFNEENKEKKTTNEEDDWDSIFGGSSTTTTNKGVSAEGTTQNTQTITADKDAFVGFEDAFNSSFDSSATPAEKTTTSSTKEKSDTILPSSGNSNLDELIKMGFGQKEAKNALDRYDQDLTKASNFLLDQTTK</sequence>
<feature type="domain" description="EH" evidence="3">
    <location>
        <begin position="139"/>
        <end position="229"/>
    </location>
</feature>
<dbReference type="InterPro" id="IPR009060">
    <property type="entry name" value="UBA-like_sf"/>
</dbReference>
<feature type="region of interest" description="Disordered" evidence="1">
    <location>
        <begin position="593"/>
        <end position="657"/>
    </location>
</feature>
<accession>A0AAD5P9V2</accession>
<protein>
    <submittedName>
        <fullName evidence="5">Uncharacterized protein</fullName>
    </submittedName>
</protein>
<feature type="compositionally biased region" description="Low complexity" evidence="1">
    <location>
        <begin position="970"/>
        <end position="982"/>
    </location>
</feature>
<dbReference type="SMART" id="SM00027">
    <property type="entry name" value="EH"/>
    <property type="match status" value="3"/>
</dbReference>
<dbReference type="SUPFAM" id="SSF47473">
    <property type="entry name" value="EF-hand"/>
    <property type="match status" value="3"/>
</dbReference>
<keyword evidence="6" id="KW-1185">Reference proteome</keyword>
<feature type="compositionally biased region" description="Polar residues" evidence="1">
    <location>
        <begin position="252"/>
        <end position="275"/>
    </location>
</feature>
<dbReference type="SMART" id="SM00165">
    <property type="entry name" value="UBA"/>
    <property type="match status" value="1"/>
</dbReference>
<feature type="domain" description="EH" evidence="3">
    <location>
        <begin position="294"/>
        <end position="383"/>
    </location>
</feature>
<dbReference type="PANTHER" id="PTHR11216:SF170">
    <property type="entry name" value="DYNAMIN ASSOCIATED PROTEIN 160, ISOFORM D"/>
    <property type="match status" value="1"/>
</dbReference>
<dbReference type="InterPro" id="IPR011992">
    <property type="entry name" value="EF-hand-dom_pair"/>
</dbReference>
<name>A0AAD5P9V2_9FUNG</name>
<reference evidence="5" key="1">
    <citation type="journal article" date="2022" name="IScience">
        <title>Evolution of zygomycete secretomes and the origins of terrestrial fungal ecologies.</title>
        <authorList>
            <person name="Chang Y."/>
            <person name="Wang Y."/>
            <person name="Mondo S."/>
            <person name="Ahrendt S."/>
            <person name="Andreopoulos W."/>
            <person name="Barry K."/>
            <person name="Beard J."/>
            <person name="Benny G.L."/>
            <person name="Blankenship S."/>
            <person name="Bonito G."/>
            <person name="Cuomo C."/>
            <person name="Desiro A."/>
            <person name="Gervers K.A."/>
            <person name="Hundley H."/>
            <person name="Kuo A."/>
            <person name="LaButti K."/>
            <person name="Lang B.F."/>
            <person name="Lipzen A."/>
            <person name="O'Donnell K."/>
            <person name="Pangilinan J."/>
            <person name="Reynolds N."/>
            <person name="Sandor L."/>
            <person name="Smith M.E."/>
            <person name="Tsang A."/>
            <person name="Grigoriev I.V."/>
            <person name="Stajich J.E."/>
            <person name="Spatafora J.W."/>
        </authorList>
    </citation>
    <scope>NUCLEOTIDE SEQUENCE</scope>
    <source>
        <strain evidence="5">RSA 2281</strain>
    </source>
</reference>
<reference evidence="5" key="2">
    <citation type="submission" date="2023-02" db="EMBL/GenBank/DDBJ databases">
        <authorList>
            <consortium name="DOE Joint Genome Institute"/>
            <person name="Mondo S.J."/>
            <person name="Chang Y."/>
            <person name="Wang Y."/>
            <person name="Ahrendt S."/>
            <person name="Andreopoulos W."/>
            <person name="Barry K."/>
            <person name="Beard J."/>
            <person name="Benny G.L."/>
            <person name="Blankenship S."/>
            <person name="Bonito G."/>
            <person name="Cuomo C."/>
            <person name="Desiro A."/>
            <person name="Gervers K.A."/>
            <person name="Hundley H."/>
            <person name="Kuo A."/>
            <person name="LaButti K."/>
            <person name="Lang B.F."/>
            <person name="Lipzen A."/>
            <person name="O'Donnell K."/>
            <person name="Pangilinan J."/>
            <person name="Reynolds N."/>
            <person name="Sandor L."/>
            <person name="Smith M.W."/>
            <person name="Tsang A."/>
            <person name="Grigoriev I.V."/>
            <person name="Stajich J.E."/>
            <person name="Spatafora J.W."/>
        </authorList>
    </citation>
    <scope>NUCLEOTIDE SEQUENCE</scope>
    <source>
        <strain evidence="5">RSA 2281</strain>
    </source>
</reference>
<dbReference type="GO" id="GO:0006897">
    <property type="term" value="P:endocytosis"/>
    <property type="evidence" value="ECO:0007669"/>
    <property type="project" value="TreeGrafter"/>
</dbReference>
<feature type="compositionally biased region" description="Polar residues" evidence="1">
    <location>
        <begin position="990"/>
        <end position="999"/>
    </location>
</feature>
<evidence type="ECO:0000259" key="2">
    <source>
        <dbReference type="PROSITE" id="PS50030"/>
    </source>
</evidence>
<feature type="domain" description="UBA" evidence="2">
    <location>
        <begin position="982"/>
        <end position="1033"/>
    </location>
</feature>
<feature type="region of interest" description="Disordered" evidence="1">
    <location>
        <begin position="111"/>
        <end position="134"/>
    </location>
</feature>
<dbReference type="Pfam" id="PF12763">
    <property type="entry name" value="EH"/>
    <property type="match status" value="3"/>
</dbReference>
<dbReference type="InterPro" id="IPR000261">
    <property type="entry name" value="EH_dom"/>
</dbReference>
<feature type="region of interest" description="Disordered" evidence="1">
    <location>
        <begin position="229"/>
        <end position="290"/>
    </location>
</feature>
<dbReference type="GO" id="GO:0016197">
    <property type="term" value="P:endosomal transport"/>
    <property type="evidence" value="ECO:0007669"/>
    <property type="project" value="TreeGrafter"/>
</dbReference>
<gene>
    <name evidence="5" type="ORF">BDA99DRAFT_522405</name>
</gene>
<organism evidence="5 6">
    <name type="scientific">Phascolomyces articulosus</name>
    <dbReference type="NCBI Taxonomy" id="60185"/>
    <lineage>
        <taxon>Eukaryota</taxon>
        <taxon>Fungi</taxon>
        <taxon>Fungi incertae sedis</taxon>
        <taxon>Mucoromycota</taxon>
        <taxon>Mucoromycotina</taxon>
        <taxon>Mucoromycetes</taxon>
        <taxon>Mucorales</taxon>
        <taxon>Lichtheimiaceae</taxon>
        <taxon>Phascolomyces</taxon>
    </lineage>
</organism>
<evidence type="ECO:0000259" key="3">
    <source>
        <dbReference type="PROSITE" id="PS50031"/>
    </source>
</evidence>
<feature type="compositionally biased region" description="Basic and acidic residues" evidence="1">
    <location>
        <begin position="599"/>
        <end position="619"/>
    </location>
</feature>
<dbReference type="GO" id="GO:0005737">
    <property type="term" value="C:cytoplasm"/>
    <property type="evidence" value="ECO:0007669"/>
    <property type="project" value="TreeGrafter"/>
</dbReference>
<dbReference type="SUPFAM" id="SSF103657">
    <property type="entry name" value="BAR/IMD domain-like"/>
    <property type="match status" value="1"/>
</dbReference>
<feature type="compositionally biased region" description="Polar residues" evidence="1">
    <location>
        <begin position="643"/>
        <end position="657"/>
    </location>
</feature>
<proteinExistence type="predicted"/>